<evidence type="ECO:0000256" key="2">
    <source>
        <dbReference type="ARBA" id="ARBA00006706"/>
    </source>
</evidence>
<dbReference type="GO" id="GO:0004659">
    <property type="term" value="F:prenyltransferase activity"/>
    <property type="evidence" value="ECO:0007669"/>
    <property type="project" value="InterPro"/>
</dbReference>
<dbReference type="Proteomes" id="UP000616201">
    <property type="component" value="Unassembled WGS sequence"/>
</dbReference>
<dbReference type="PANTHER" id="PTHR12001">
    <property type="entry name" value="GERANYLGERANYL PYROPHOSPHATE SYNTHASE"/>
    <property type="match status" value="1"/>
</dbReference>
<evidence type="ECO:0000313" key="8">
    <source>
        <dbReference type="Proteomes" id="UP000616201"/>
    </source>
</evidence>
<dbReference type="PANTHER" id="PTHR12001:SF85">
    <property type="entry name" value="SHORT CHAIN ISOPRENYL DIPHOSPHATE SYNTHASE"/>
    <property type="match status" value="1"/>
</dbReference>
<comment type="similarity">
    <text evidence="2 6">Belongs to the FPP/GGPP synthase family.</text>
</comment>
<comment type="cofactor">
    <cofactor evidence="1">
        <name>Mg(2+)</name>
        <dbReference type="ChEBI" id="CHEBI:18420"/>
    </cofactor>
</comment>
<protein>
    <submittedName>
        <fullName evidence="7">Polyprenyl synthetase</fullName>
    </submittedName>
</protein>
<dbReference type="InterPro" id="IPR008949">
    <property type="entry name" value="Isoprenoid_synthase_dom_sf"/>
</dbReference>
<dbReference type="InterPro" id="IPR000092">
    <property type="entry name" value="Polyprenyl_synt"/>
</dbReference>
<evidence type="ECO:0000256" key="3">
    <source>
        <dbReference type="ARBA" id="ARBA00022679"/>
    </source>
</evidence>
<gene>
    <name evidence="7" type="ORF">C4F49_08380</name>
</gene>
<evidence type="ECO:0000256" key="5">
    <source>
        <dbReference type="ARBA" id="ARBA00022842"/>
    </source>
</evidence>
<keyword evidence="5" id="KW-0460">Magnesium</keyword>
<evidence type="ECO:0000313" key="7">
    <source>
        <dbReference type="EMBL" id="MBE8713694.1"/>
    </source>
</evidence>
<evidence type="ECO:0000256" key="4">
    <source>
        <dbReference type="ARBA" id="ARBA00022723"/>
    </source>
</evidence>
<dbReference type="PROSITE" id="PS00444">
    <property type="entry name" value="POLYPRENYL_SYNTHASE_2"/>
    <property type="match status" value="1"/>
</dbReference>
<dbReference type="SUPFAM" id="SSF48576">
    <property type="entry name" value="Terpenoid synthases"/>
    <property type="match status" value="1"/>
</dbReference>
<proteinExistence type="inferred from homology"/>
<dbReference type="GO" id="GO:0008299">
    <property type="term" value="P:isoprenoid biosynthetic process"/>
    <property type="evidence" value="ECO:0007669"/>
    <property type="project" value="InterPro"/>
</dbReference>
<organism evidence="7 8">
    <name type="scientific">Sphingobacterium hungaricum</name>
    <dbReference type="NCBI Taxonomy" id="2082723"/>
    <lineage>
        <taxon>Bacteria</taxon>
        <taxon>Pseudomonadati</taxon>
        <taxon>Bacteroidota</taxon>
        <taxon>Sphingobacteriia</taxon>
        <taxon>Sphingobacteriales</taxon>
        <taxon>Sphingobacteriaceae</taxon>
        <taxon>Sphingobacterium</taxon>
    </lineage>
</organism>
<dbReference type="PROSITE" id="PS00723">
    <property type="entry name" value="POLYPRENYL_SYNTHASE_1"/>
    <property type="match status" value="1"/>
</dbReference>
<dbReference type="Pfam" id="PF00348">
    <property type="entry name" value="polyprenyl_synt"/>
    <property type="match status" value="1"/>
</dbReference>
<dbReference type="InterPro" id="IPR033749">
    <property type="entry name" value="Polyprenyl_synt_CS"/>
</dbReference>
<dbReference type="EMBL" id="PRDK01000005">
    <property type="protein sequence ID" value="MBE8713694.1"/>
    <property type="molecule type" value="Genomic_DNA"/>
</dbReference>
<comment type="caution">
    <text evidence="7">The sequence shown here is derived from an EMBL/GenBank/DDBJ whole genome shotgun (WGS) entry which is preliminary data.</text>
</comment>
<dbReference type="GO" id="GO:0046872">
    <property type="term" value="F:metal ion binding"/>
    <property type="evidence" value="ECO:0007669"/>
    <property type="project" value="UniProtKB-KW"/>
</dbReference>
<dbReference type="SFLD" id="SFLDG01017">
    <property type="entry name" value="Polyprenyl_Transferase_Like"/>
    <property type="match status" value="1"/>
</dbReference>
<dbReference type="SFLD" id="SFLDS00005">
    <property type="entry name" value="Isoprenoid_Synthase_Type_I"/>
    <property type="match status" value="1"/>
</dbReference>
<dbReference type="Gene3D" id="1.10.600.10">
    <property type="entry name" value="Farnesyl Diphosphate Synthase"/>
    <property type="match status" value="1"/>
</dbReference>
<keyword evidence="8" id="KW-1185">Reference proteome</keyword>
<dbReference type="AlphaFoldDB" id="A0A928UZ16"/>
<dbReference type="RefSeq" id="WP_196933856.1">
    <property type="nucleotide sequence ID" value="NZ_MU158697.1"/>
</dbReference>
<evidence type="ECO:0000256" key="6">
    <source>
        <dbReference type="RuleBase" id="RU004466"/>
    </source>
</evidence>
<evidence type="ECO:0000256" key="1">
    <source>
        <dbReference type="ARBA" id="ARBA00001946"/>
    </source>
</evidence>
<name>A0A928UZ16_9SPHI</name>
<reference evidence="7" key="1">
    <citation type="submission" date="2018-02" db="EMBL/GenBank/DDBJ databases">
        <authorList>
            <person name="Vasarhelyi B.M."/>
            <person name="Deshmukh S."/>
            <person name="Balint B."/>
            <person name="Kukolya J."/>
        </authorList>
    </citation>
    <scope>NUCLEOTIDE SEQUENCE</scope>
    <source>
        <strain evidence="7">KB22</strain>
    </source>
</reference>
<accession>A0A928UZ16</accession>
<keyword evidence="4" id="KW-0479">Metal-binding</keyword>
<sequence length="325" mass="36684">MVKNAIFPTLIHQALEDVNFPAQPSNLYDPIRYILSLSGKRIRPMLVLLGADLFGYKDYEKLLPASLAIEYFHNFSLIHDDIMDNAPLRRGQNTVHQEWNSSVAILSGDALLVKAYEELANCPVDKIPSLLKTFNQVALEVCEGQQLDMDFETRERVSREEYIEMIRQKTSVLLGGALKLGAIIAAAKEDDIERIYNFGVNLGIAFQLQDDILDVYGDPNTFGKQVGGDILADKKTILNVLLQQHLKDVDKQTYQSLVSSTESVPEEKIAQVKELYAKYQIKELADELKEHFTDLAYKDLDSIQIEESGKKDLSELANSLLVRSF</sequence>
<keyword evidence="3 6" id="KW-0808">Transferase</keyword>
<dbReference type="CDD" id="cd00685">
    <property type="entry name" value="Trans_IPPS_HT"/>
    <property type="match status" value="1"/>
</dbReference>